<evidence type="ECO:0000313" key="2">
    <source>
        <dbReference type="Proteomes" id="UP000612055"/>
    </source>
</evidence>
<dbReference type="EMBL" id="JAEHOE010000018">
    <property type="protein sequence ID" value="KAG2496487.1"/>
    <property type="molecule type" value="Genomic_DNA"/>
</dbReference>
<accession>A0A835Y4Z3</accession>
<protein>
    <submittedName>
        <fullName evidence="1">Uncharacterized protein</fullName>
    </submittedName>
</protein>
<dbReference type="Proteomes" id="UP000612055">
    <property type="component" value="Unassembled WGS sequence"/>
</dbReference>
<keyword evidence="2" id="KW-1185">Reference proteome</keyword>
<dbReference type="AlphaFoldDB" id="A0A835Y4Z3"/>
<gene>
    <name evidence="1" type="ORF">HYH03_005312</name>
</gene>
<proteinExistence type="predicted"/>
<sequence>MRRAGGAWAVWLSGVLGAGSGGGWPLWGVALHSQPGSRLALQGRFLSDTSACQQLLLQADVRVRSRGRLVGHLALAQEEGAREVGVEVGCRFAVRRRAAERGVAGGAALLQEALPGLGAAAAGNGGGGTVGGEQGSIGAVLRVPRAEQAPSVMLQWSVQAGMA</sequence>
<organism evidence="1 2">
    <name type="scientific">Edaphochlamys debaryana</name>
    <dbReference type="NCBI Taxonomy" id="47281"/>
    <lineage>
        <taxon>Eukaryota</taxon>
        <taxon>Viridiplantae</taxon>
        <taxon>Chlorophyta</taxon>
        <taxon>core chlorophytes</taxon>
        <taxon>Chlorophyceae</taxon>
        <taxon>CS clade</taxon>
        <taxon>Chlamydomonadales</taxon>
        <taxon>Chlamydomonadales incertae sedis</taxon>
        <taxon>Edaphochlamys</taxon>
    </lineage>
</organism>
<comment type="caution">
    <text evidence="1">The sequence shown here is derived from an EMBL/GenBank/DDBJ whole genome shotgun (WGS) entry which is preliminary data.</text>
</comment>
<name>A0A835Y4Z3_9CHLO</name>
<reference evidence="1" key="1">
    <citation type="journal article" date="2020" name="bioRxiv">
        <title>Comparative genomics of Chlamydomonas.</title>
        <authorList>
            <person name="Craig R.J."/>
            <person name="Hasan A.R."/>
            <person name="Ness R.W."/>
            <person name="Keightley P.D."/>
        </authorList>
    </citation>
    <scope>NUCLEOTIDE SEQUENCE</scope>
    <source>
        <strain evidence="1">CCAP 11/70</strain>
    </source>
</reference>
<evidence type="ECO:0000313" key="1">
    <source>
        <dbReference type="EMBL" id="KAG2496487.1"/>
    </source>
</evidence>